<dbReference type="Pfam" id="PF00708">
    <property type="entry name" value="Acylphosphatase"/>
    <property type="match status" value="1"/>
</dbReference>
<keyword evidence="9" id="KW-1185">Reference proteome</keyword>
<feature type="active site" evidence="5">
    <location>
        <position position="18"/>
    </location>
</feature>
<dbReference type="GO" id="GO:0003998">
    <property type="term" value="F:acylphosphatase activity"/>
    <property type="evidence" value="ECO:0007669"/>
    <property type="project" value="UniProtKB-EC"/>
</dbReference>
<dbReference type="EC" id="3.6.1.7" evidence="2 5"/>
<proteinExistence type="inferred from homology"/>
<dbReference type="PRINTS" id="PR00112">
    <property type="entry name" value="ACYLPHPHTASE"/>
</dbReference>
<dbReference type="InterPro" id="IPR017968">
    <property type="entry name" value="Acylphosphatase_CS"/>
</dbReference>
<dbReference type="SUPFAM" id="SSF54975">
    <property type="entry name" value="Acylphosphatase/BLUF domain-like"/>
    <property type="match status" value="1"/>
</dbReference>
<evidence type="ECO:0000256" key="3">
    <source>
        <dbReference type="ARBA" id="ARBA00015991"/>
    </source>
</evidence>
<dbReference type="EMBL" id="PDJI01000004">
    <property type="protein sequence ID" value="PFG39301.1"/>
    <property type="molecule type" value="Genomic_DNA"/>
</dbReference>
<sequence>MIRRRLVVHGRVQGVGYRYSCELQAERLGVSGWVRNNDDGTVEAVAEGAESAVESLIEWARQGPRHADVSRVEVREEEPEGLRGFTSG</sequence>
<dbReference type="PANTHER" id="PTHR47268">
    <property type="entry name" value="ACYLPHOSPHATASE"/>
    <property type="match status" value="1"/>
</dbReference>
<comment type="catalytic activity">
    <reaction evidence="4 5">
        <text>an acyl phosphate + H2O = a carboxylate + phosphate + H(+)</text>
        <dbReference type="Rhea" id="RHEA:14965"/>
        <dbReference type="ChEBI" id="CHEBI:15377"/>
        <dbReference type="ChEBI" id="CHEBI:15378"/>
        <dbReference type="ChEBI" id="CHEBI:29067"/>
        <dbReference type="ChEBI" id="CHEBI:43474"/>
        <dbReference type="ChEBI" id="CHEBI:59918"/>
        <dbReference type="EC" id="3.6.1.7"/>
    </reaction>
</comment>
<dbReference type="InterPro" id="IPR036046">
    <property type="entry name" value="Acylphosphatase-like_dom_sf"/>
</dbReference>
<dbReference type="AlphaFoldDB" id="A0A2A9EL96"/>
<protein>
    <recommendedName>
        <fullName evidence="3 5">acylphosphatase</fullName>
        <ecNumber evidence="2 5">3.6.1.7</ecNumber>
    </recommendedName>
</protein>
<accession>A0A2A9EL96</accession>
<keyword evidence="5" id="KW-0378">Hydrolase</keyword>
<dbReference type="Gene3D" id="3.30.70.100">
    <property type="match status" value="1"/>
</dbReference>
<gene>
    <name evidence="8" type="ORF">ATJ97_1804</name>
</gene>
<comment type="similarity">
    <text evidence="1 6">Belongs to the acylphosphatase family.</text>
</comment>
<dbReference type="OrthoDB" id="3182027at2"/>
<comment type="caution">
    <text evidence="8">The sequence shown here is derived from an EMBL/GenBank/DDBJ whole genome shotgun (WGS) entry which is preliminary data.</text>
</comment>
<organism evidence="8 9">
    <name type="scientific">Georgenia soli</name>
    <dbReference type="NCBI Taxonomy" id="638953"/>
    <lineage>
        <taxon>Bacteria</taxon>
        <taxon>Bacillati</taxon>
        <taxon>Actinomycetota</taxon>
        <taxon>Actinomycetes</taxon>
        <taxon>Micrococcales</taxon>
        <taxon>Bogoriellaceae</taxon>
        <taxon>Georgenia</taxon>
    </lineage>
</organism>
<evidence type="ECO:0000259" key="7">
    <source>
        <dbReference type="PROSITE" id="PS51160"/>
    </source>
</evidence>
<dbReference type="RefSeq" id="WP_098483430.1">
    <property type="nucleotide sequence ID" value="NZ_PDJI01000004.1"/>
</dbReference>
<evidence type="ECO:0000313" key="9">
    <source>
        <dbReference type="Proteomes" id="UP000222106"/>
    </source>
</evidence>
<name>A0A2A9EL96_9MICO</name>
<evidence type="ECO:0000256" key="5">
    <source>
        <dbReference type="PROSITE-ProRule" id="PRU00520"/>
    </source>
</evidence>
<dbReference type="PROSITE" id="PS51160">
    <property type="entry name" value="ACYLPHOSPHATASE_3"/>
    <property type="match status" value="1"/>
</dbReference>
<evidence type="ECO:0000256" key="6">
    <source>
        <dbReference type="RuleBase" id="RU004168"/>
    </source>
</evidence>
<feature type="domain" description="Acylphosphatase-like" evidence="7">
    <location>
        <begin position="3"/>
        <end position="88"/>
    </location>
</feature>
<reference evidence="8 9" key="1">
    <citation type="submission" date="2017-10" db="EMBL/GenBank/DDBJ databases">
        <title>Sequencing the genomes of 1000 actinobacteria strains.</title>
        <authorList>
            <person name="Klenk H.-P."/>
        </authorList>
    </citation>
    <scope>NUCLEOTIDE SEQUENCE [LARGE SCALE GENOMIC DNA]</scope>
    <source>
        <strain evidence="8 9">DSM 21838</strain>
    </source>
</reference>
<dbReference type="PROSITE" id="PS00151">
    <property type="entry name" value="ACYLPHOSPHATASE_2"/>
    <property type="match status" value="1"/>
</dbReference>
<feature type="active site" evidence="5">
    <location>
        <position position="36"/>
    </location>
</feature>
<dbReference type="InterPro" id="IPR020456">
    <property type="entry name" value="Acylphosphatase"/>
</dbReference>
<evidence type="ECO:0000256" key="1">
    <source>
        <dbReference type="ARBA" id="ARBA00005614"/>
    </source>
</evidence>
<evidence type="ECO:0000256" key="4">
    <source>
        <dbReference type="ARBA" id="ARBA00047645"/>
    </source>
</evidence>
<dbReference type="Proteomes" id="UP000222106">
    <property type="component" value="Unassembled WGS sequence"/>
</dbReference>
<dbReference type="PANTHER" id="PTHR47268:SF4">
    <property type="entry name" value="ACYLPHOSPHATASE"/>
    <property type="match status" value="1"/>
</dbReference>
<evidence type="ECO:0000313" key="8">
    <source>
        <dbReference type="EMBL" id="PFG39301.1"/>
    </source>
</evidence>
<dbReference type="InterPro" id="IPR001792">
    <property type="entry name" value="Acylphosphatase-like_dom"/>
</dbReference>
<evidence type="ECO:0000256" key="2">
    <source>
        <dbReference type="ARBA" id="ARBA00012150"/>
    </source>
</evidence>